<dbReference type="EMBL" id="MECQ01000001">
    <property type="protein sequence ID" value="ODV56853.1"/>
    <property type="molecule type" value="Genomic_DNA"/>
</dbReference>
<sequence>MSNIKPIIADLNSELVAIRQKLHSEPELSWEEYETTNYVAAYLDKLGIPYRRTEPTGIIAELKGDKEGKTVALRADMDALSVHEIREDIPYRSKTNGKMHACGHDAHTAMLLIAAKTLHAVRDEIEGTVRFIFQPAEEVATGAKAMVEQGAMEGVDNAFGIHIWSQIDTGKIQCNKGPAFASADIFKVTFKGQGGHAAAPHDAIDAVMIASTFALNVQTVVSRTVNPLRPAVLTIGKMDVGTRFNVIAEDAVLEGTVRCFDQEVRTHIEAQIRHYADQVATLYGGTAEVIYEYGTQAVNNDNASADLVERLAIEHFGSEAYHVDDPTMGGEDFSFYLDEVPGCFALVGSGNTEKDTRWAHHNGHFDIDEDGLRIGTELYVQYALTWLKENK</sequence>
<dbReference type="NCBIfam" id="TIGR01891">
    <property type="entry name" value="amidohydrolases"/>
    <property type="match status" value="1"/>
</dbReference>
<evidence type="ECO:0000256" key="1">
    <source>
        <dbReference type="ARBA" id="ARBA00006153"/>
    </source>
</evidence>
<comment type="cofactor">
    <cofactor evidence="3">
        <name>Mn(2+)</name>
        <dbReference type="ChEBI" id="CHEBI:29035"/>
    </cofactor>
    <text evidence="3">The Mn(2+) ion enhances activity.</text>
</comment>
<evidence type="ECO:0000313" key="5">
    <source>
        <dbReference type="EMBL" id="ODV56853.1"/>
    </source>
</evidence>
<dbReference type="SUPFAM" id="SSF53187">
    <property type="entry name" value="Zn-dependent exopeptidases"/>
    <property type="match status" value="1"/>
</dbReference>
<dbReference type="Pfam" id="PF07687">
    <property type="entry name" value="M20_dimer"/>
    <property type="match status" value="1"/>
</dbReference>
<feature type="binding site" evidence="3">
    <location>
        <position position="102"/>
    </location>
    <ligand>
        <name>Mn(2+)</name>
        <dbReference type="ChEBI" id="CHEBI:29035"/>
        <label>2</label>
    </ligand>
</feature>
<dbReference type="PANTHER" id="PTHR11014:SF63">
    <property type="entry name" value="METALLOPEPTIDASE, PUTATIVE (AFU_ORTHOLOGUE AFUA_6G09600)-RELATED"/>
    <property type="match status" value="1"/>
</dbReference>
<evidence type="ECO:0000259" key="4">
    <source>
        <dbReference type="Pfam" id="PF07687"/>
    </source>
</evidence>
<feature type="binding site" evidence="3">
    <location>
        <position position="138"/>
    </location>
    <ligand>
        <name>Mn(2+)</name>
        <dbReference type="ChEBI" id="CHEBI:29035"/>
        <label>2</label>
    </ligand>
</feature>
<dbReference type="PANTHER" id="PTHR11014">
    <property type="entry name" value="PEPTIDASE M20 FAMILY MEMBER"/>
    <property type="match status" value="1"/>
</dbReference>
<accession>A0A1E4R8T3</accession>
<dbReference type="Gene3D" id="3.40.630.10">
    <property type="entry name" value="Zn peptidases"/>
    <property type="match status" value="1"/>
</dbReference>
<evidence type="ECO:0000313" key="6">
    <source>
        <dbReference type="Proteomes" id="UP000094784"/>
    </source>
</evidence>
<feature type="binding site" evidence="3">
    <location>
        <position position="162"/>
    </location>
    <ligand>
        <name>Mn(2+)</name>
        <dbReference type="ChEBI" id="CHEBI:29035"/>
        <label>2</label>
    </ligand>
</feature>
<dbReference type="InterPro" id="IPR017439">
    <property type="entry name" value="Amidohydrolase"/>
</dbReference>
<feature type="domain" description="Peptidase M20 dimerisation" evidence="4">
    <location>
        <begin position="186"/>
        <end position="279"/>
    </location>
</feature>
<dbReference type="FunFam" id="3.30.70.360:FF:000014">
    <property type="entry name" value="N-acyl-L-amino acid amidohydrolase"/>
    <property type="match status" value="1"/>
</dbReference>
<dbReference type="InterPro" id="IPR002933">
    <property type="entry name" value="Peptidase_M20"/>
</dbReference>
<protein>
    <submittedName>
        <fullName evidence="5">Peptidase M20</fullName>
    </submittedName>
</protein>
<keyword evidence="3" id="KW-0479">Metal-binding</keyword>
<name>A0A1E4R8T3_9BACI</name>
<dbReference type="GO" id="GO:0046872">
    <property type="term" value="F:metal ion binding"/>
    <property type="evidence" value="ECO:0007669"/>
    <property type="project" value="UniProtKB-KW"/>
</dbReference>
<dbReference type="OrthoDB" id="9776731at2"/>
<dbReference type="AlphaFoldDB" id="A0A1E4R8T3"/>
<gene>
    <name evidence="5" type="ORF">BG258_13580</name>
</gene>
<dbReference type="InterPro" id="IPR011650">
    <property type="entry name" value="Peptidase_M20_dimer"/>
</dbReference>
<reference evidence="5 6" key="1">
    <citation type="submission" date="2016-09" db="EMBL/GenBank/DDBJ databases">
        <title>Draft genome sequence of the soil isolate, Lysinibacillus fusiformis M5, a potential hypoxanthine producer.</title>
        <authorList>
            <person name="Gallegos-Monterrosa R."/>
            <person name="Maroti G."/>
            <person name="Balint B."/>
            <person name="Kovacs A.T."/>
        </authorList>
    </citation>
    <scope>NUCLEOTIDE SEQUENCE [LARGE SCALE GENOMIC DNA]</scope>
    <source>
        <strain evidence="5 6">M5</strain>
    </source>
</reference>
<keyword evidence="3" id="KW-0464">Manganese</keyword>
<dbReference type="PIRSF" id="PIRSF005962">
    <property type="entry name" value="Pept_M20D_amidohydro"/>
    <property type="match status" value="1"/>
</dbReference>
<proteinExistence type="inferred from homology"/>
<feature type="binding site" evidence="3">
    <location>
        <position position="361"/>
    </location>
    <ligand>
        <name>Mn(2+)</name>
        <dbReference type="ChEBI" id="CHEBI:29035"/>
        <label>2</label>
    </ligand>
</feature>
<dbReference type="SUPFAM" id="SSF55031">
    <property type="entry name" value="Bacterial exopeptidase dimerisation domain"/>
    <property type="match status" value="1"/>
</dbReference>
<keyword evidence="2" id="KW-0378">Hydrolase</keyword>
<dbReference type="Gene3D" id="3.30.70.360">
    <property type="match status" value="1"/>
</dbReference>
<evidence type="ECO:0000256" key="2">
    <source>
        <dbReference type="ARBA" id="ARBA00022801"/>
    </source>
</evidence>
<organism evidence="5 6">
    <name type="scientific">Lysinibacillus fusiformis</name>
    <dbReference type="NCBI Taxonomy" id="28031"/>
    <lineage>
        <taxon>Bacteria</taxon>
        <taxon>Bacillati</taxon>
        <taxon>Bacillota</taxon>
        <taxon>Bacilli</taxon>
        <taxon>Bacillales</taxon>
        <taxon>Bacillaceae</taxon>
        <taxon>Lysinibacillus</taxon>
    </lineage>
</organism>
<feature type="binding site" evidence="3">
    <location>
        <position position="104"/>
    </location>
    <ligand>
        <name>Mn(2+)</name>
        <dbReference type="ChEBI" id="CHEBI:29035"/>
        <label>2</label>
    </ligand>
</feature>
<dbReference type="InterPro" id="IPR036264">
    <property type="entry name" value="Bact_exopeptidase_dim_dom"/>
</dbReference>
<dbReference type="Proteomes" id="UP000094784">
    <property type="component" value="Unassembled WGS sequence"/>
</dbReference>
<evidence type="ECO:0000256" key="3">
    <source>
        <dbReference type="PIRSR" id="PIRSR005962-1"/>
    </source>
</evidence>
<comment type="similarity">
    <text evidence="1">Belongs to the peptidase M20 family.</text>
</comment>
<comment type="caution">
    <text evidence="5">The sequence shown here is derived from an EMBL/GenBank/DDBJ whole genome shotgun (WGS) entry which is preliminary data.</text>
</comment>
<dbReference type="GO" id="GO:0016787">
    <property type="term" value="F:hydrolase activity"/>
    <property type="evidence" value="ECO:0007669"/>
    <property type="project" value="UniProtKB-KW"/>
</dbReference>
<dbReference type="Pfam" id="PF01546">
    <property type="entry name" value="Peptidase_M20"/>
    <property type="match status" value="1"/>
</dbReference>